<dbReference type="EMBL" id="JARVCO010000012">
    <property type="protein sequence ID" value="MDZ8119876.1"/>
    <property type="molecule type" value="Genomic_DNA"/>
</dbReference>
<evidence type="ECO:0000313" key="3">
    <source>
        <dbReference type="Proteomes" id="UP001290861"/>
    </source>
</evidence>
<keyword evidence="3" id="KW-1185">Reference proteome</keyword>
<feature type="domain" description="GAF" evidence="1">
    <location>
        <begin position="25"/>
        <end position="167"/>
    </location>
</feature>
<dbReference type="Pfam" id="PF01590">
    <property type="entry name" value="GAF"/>
    <property type="match status" value="1"/>
</dbReference>
<dbReference type="InterPro" id="IPR029016">
    <property type="entry name" value="GAF-like_dom_sf"/>
</dbReference>
<dbReference type="PANTHER" id="PTHR43102">
    <property type="entry name" value="SLR1143 PROTEIN"/>
    <property type="match status" value="1"/>
</dbReference>
<dbReference type="PANTHER" id="PTHR43102:SF2">
    <property type="entry name" value="GAF DOMAIN-CONTAINING PROTEIN"/>
    <property type="match status" value="1"/>
</dbReference>
<evidence type="ECO:0000259" key="1">
    <source>
        <dbReference type="SMART" id="SM00065"/>
    </source>
</evidence>
<dbReference type="RefSeq" id="WP_322609658.1">
    <property type="nucleotide sequence ID" value="NZ_JARVCO010000012.1"/>
</dbReference>
<dbReference type="SMART" id="SM00065">
    <property type="entry name" value="GAF"/>
    <property type="match status" value="1"/>
</dbReference>
<proteinExistence type="predicted"/>
<dbReference type="Gene3D" id="3.30.450.40">
    <property type="match status" value="1"/>
</dbReference>
<comment type="caution">
    <text evidence="2">The sequence shown here is derived from an EMBL/GenBank/DDBJ whole genome shotgun (WGS) entry which is preliminary data.</text>
</comment>
<dbReference type="SUPFAM" id="SSF55781">
    <property type="entry name" value="GAF domain-like"/>
    <property type="match status" value="1"/>
</dbReference>
<sequence>MPYPRPKNEVERLQALKNYAVLDTPPEQELDDLTQLASYICDAPIALISLVDETRQWFKAKVGIEAPETPRDIAFCTHAILQSELFVVPDALDDDRFIHNPLVTTDPKIRFYAGAQLVTPAGHSLGTLCVIDRKPRELSRSQVDALKTLANQVIAHLELRHLTYRLERTNQEQANLITKLQQAARHINMLEDIIPICSSCKKIHNGKGDWQPMEDYISAHSDTRFSHGICPECAKKIYPDYCEPKAP</sequence>
<gene>
    <name evidence="2" type="ORF">P9H32_14700</name>
</gene>
<name>A0ABU5N0V4_9BACT</name>
<protein>
    <submittedName>
        <fullName evidence="2">GAF domain-containing protein</fullName>
    </submittedName>
</protein>
<evidence type="ECO:0000313" key="2">
    <source>
        <dbReference type="EMBL" id="MDZ8119876.1"/>
    </source>
</evidence>
<organism evidence="2 3">
    <name type="scientific">Pontiella agarivorans</name>
    <dbReference type="NCBI Taxonomy" id="3038953"/>
    <lineage>
        <taxon>Bacteria</taxon>
        <taxon>Pseudomonadati</taxon>
        <taxon>Kiritimatiellota</taxon>
        <taxon>Kiritimatiellia</taxon>
        <taxon>Kiritimatiellales</taxon>
        <taxon>Pontiellaceae</taxon>
        <taxon>Pontiella</taxon>
    </lineage>
</organism>
<dbReference type="InterPro" id="IPR003018">
    <property type="entry name" value="GAF"/>
</dbReference>
<reference evidence="2 3" key="1">
    <citation type="journal article" date="2024" name="Appl. Environ. Microbiol.">
        <title>Pontiella agarivorans sp. nov., a novel marine anaerobic bacterium capable of degrading macroalgal polysaccharides and fixing nitrogen.</title>
        <authorList>
            <person name="Liu N."/>
            <person name="Kivenson V."/>
            <person name="Peng X."/>
            <person name="Cui Z."/>
            <person name="Lankiewicz T.S."/>
            <person name="Gosselin K.M."/>
            <person name="English C.J."/>
            <person name="Blair E.M."/>
            <person name="O'Malley M.A."/>
            <person name="Valentine D.L."/>
        </authorList>
    </citation>
    <scope>NUCLEOTIDE SEQUENCE [LARGE SCALE GENOMIC DNA]</scope>
    <source>
        <strain evidence="2 3">NLcol2</strain>
    </source>
</reference>
<accession>A0ABU5N0V4</accession>
<dbReference type="Proteomes" id="UP001290861">
    <property type="component" value="Unassembled WGS sequence"/>
</dbReference>